<keyword evidence="11" id="KW-1185">Reference proteome</keyword>
<evidence type="ECO:0000256" key="2">
    <source>
        <dbReference type="ARBA" id="ARBA00022664"/>
    </source>
</evidence>
<dbReference type="InterPro" id="IPR024598">
    <property type="entry name" value="SF3a60/Prp9_C"/>
</dbReference>
<name>A0A087G768_ARAAL</name>
<dbReference type="Gene3D" id="1.10.10.790">
    <property type="entry name" value="Surp module"/>
    <property type="match status" value="1"/>
</dbReference>
<dbReference type="InterPro" id="IPR029071">
    <property type="entry name" value="Ubiquitin-like_domsf"/>
</dbReference>
<evidence type="ECO:0008006" key="12">
    <source>
        <dbReference type="Google" id="ProtNLM"/>
    </source>
</evidence>
<evidence type="ECO:0000259" key="8">
    <source>
        <dbReference type="PROSITE" id="PS50128"/>
    </source>
</evidence>
<dbReference type="InterPro" id="IPR000061">
    <property type="entry name" value="Surp"/>
</dbReference>
<sequence>MHSSEPIVYPHIYNAALFAEVRTIVFRPQAFREIWTEYFVETDFKEQKADLKVRDLSGSVPVDEAKVGKLCYLLDEEAHTQSESGRNGPLNRTMGWDGKPIPYWLCKLGLGQAYKCEICGNKSYGGKRAFERHFRDWRHEFGLRDLGIPSTQEFNGITSIEEAKKLWLERMPQEGNEMRERMPKRQRLVEADGNLGSVLARSQLTDQETEKKSSNQVPACVAIPPPVIRSYGDSQPFPPAGVMVPPPEPLESHKFTCSLPDGGIKRKELDVIMLTAQFWARYGKCFWDNVDEKVDKYPEFGFMKTVGESLTLLRGLVRAYLEVFCTSKEELRRNAADVETVLENCYHRVQWGGFRLEQHWKKTRGKKGPVRLKIDEAYGQLLTTRPRIDESELVPEDQFLAQQPPGCATIWIYVPQVRDPYVEITVQSLSETVASLKEKIKREVHLPVSEQKISGKTGVLEDNKSLAYYNVGAGELLTMSV</sequence>
<dbReference type="Gramene" id="KFK25720">
    <property type="protein sequence ID" value="KFK25720"/>
    <property type="gene ID" value="AALP_AA8G150900"/>
</dbReference>
<dbReference type="InterPro" id="IPR035967">
    <property type="entry name" value="SWAP/Surp_sf"/>
</dbReference>
<feature type="domain" description="SURP motif" evidence="8">
    <location>
        <begin position="271"/>
        <end position="314"/>
    </location>
</feature>
<dbReference type="GO" id="GO:0045292">
    <property type="term" value="P:mRNA cis splicing, via spliceosome"/>
    <property type="evidence" value="ECO:0007669"/>
    <property type="project" value="InterPro"/>
</dbReference>
<dbReference type="SMART" id="SM00213">
    <property type="entry name" value="UBQ"/>
    <property type="match status" value="1"/>
</dbReference>
<dbReference type="PROSITE" id="PS50053">
    <property type="entry name" value="UBIQUITIN_2"/>
    <property type="match status" value="1"/>
</dbReference>
<protein>
    <recommendedName>
        <fullName evidence="12">Ubiquitin-like domain-containing protein</fullName>
    </recommendedName>
</protein>
<evidence type="ECO:0000256" key="6">
    <source>
        <dbReference type="ARBA" id="ARBA00023242"/>
    </source>
</evidence>
<evidence type="ECO:0000256" key="4">
    <source>
        <dbReference type="ARBA" id="ARBA00022771"/>
    </source>
</evidence>
<dbReference type="PANTHER" id="PTHR15316">
    <property type="entry name" value="SPLICEOSOME ASSOCIATED PROTEIN 114/SWAP SPLICING FACTOR-RELATED"/>
    <property type="match status" value="1"/>
</dbReference>
<feature type="domain" description="Matrin-type" evidence="9">
    <location>
        <begin position="114"/>
        <end position="145"/>
    </location>
</feature>
<keyword evidence="5" id="KW-0862">Zinc</keyword>
<dbReference type="eggNOG" id="KOG2636">
    <property type="taxonomic scope" value="Eukaryota"/>
</dbReference>
<dbReference type="eggNOG" id="KOG0007">
    <property type="taxonomic scope" value="Eukaryota"/>
</dbReference>
<dbReference type="SUPFAM" id="SSF54236">
    <property type="entry name" value="Ubiquitin-like"/>
    <property type="match status" value="1"/>
</dbReference>
<dbReference type="GO" id="GO:0071013">
    <property type="term" value="C:catalytic step 2 spliceosome"/>
    <property type="evidence" value="ECO:0007669"/>
    <property type="project" value="TreeGrafter"/>
</dbReference>
<dbReference type="InterPro" id="IPR000626">
    <property type="entry name" value="Ubiquitin-like_dom"/>
</dbReference>
<dbReference type="InterPro" id="IPR000690">
    <property type="entry name" value="Matrin/U1-C_Znf_C2H2"/>
</dbReference>
<organism evidence="10 11">
    <name type="scientific">Arabis alpina</name>
    <name type="common">Alpine rock-cress</name>
    <dbReference type="NCBI Taxonomy" id="50452"/>
    <lineage>
        <taxon>Eukaryota</taxon>
        <taxon>Viridiplantae</taxon>
        <taxon>Streptophyta</taxon>
        <taxon>Embryophyta</taxon>
        <taxon>Tracheophyta</taxon>
        <taxon>Spermatophyta</taxon>
        <taxon>Magnoliopsida</taxon>
        <taxon>eudicotyledons</taxon>
        <taxon>Gunneridae</taxon>
        <taxon>Pentapetalae</taxon>
        <taxon>rosids</taxon>
        <taxon>malvids</taxon>
        <taxon>Brassicales</taxon>
        <taxon>Brassicaceae</taxon>
        <taxon>Arabideae</taxon>
        <taxon>Arabis</taxon>
    </lineage>
</organism>
<dbReference type="Gene3D" id="3.10.20.90">
    <property type="entry name" value="Phosphatidylinositol 3-kinase Catalytic Subunit, Chain A, domain 1"/>
    <property type="match status" value="1"/>
</dbReference>
<dbReference type="OrthoDB" id="2161771at2759"/>
<dbReference type="GO" id="GO:0071004">
    <property type="term" value="C:U2-type prespliceosome"/>
    <property type="evidence" value="ECO:0007669"/>
    <property type="project" value="TreeGrafter"/>
</dbReference>
<dbReference type="EMBL" id="CM002876">
    <property type="protein sequence ID" value="KFK25720.1"/>
    <property type="molecule type" value="Genomic_DNA"/>
</dbReference>
<dbReference type="AlphaFoldDB" id="A0A087G768"/>
<dbReference type="PROSITE" id="PS50128">
    <property type="entry name" value="SURP"/>
    <property type="match status" value="1"/>
</dbReference>
<dbReference type="GO" id="GO:0008270">
    <property type="term" value="F:zinc ion binding"/>
    <property type="evidence" value="ECO:0007669"/>
    <property type="project" value="UniProtKB-KW"/>
</dbReference>
<dbReference type="Pfam" id="PF11931">
    <property type="entry name" value="SF3a60_Prp9_C"/>
    <property type="match status" value="1"/>
</dbReference>
<dbReference type="Pfam" id="PF00240">
    <property type="entry name" value="ubiquitin"/>
    <property type="match status" value="1"/>
</dbReference>
<evidence type="ECO:0000259" key="7">
    <source>
        <dbReference type="PROSITE" id="PS50053"/>
    </source>
</evidence>
<dbReference type="Proteomes" id="UP000029120">
    <property type="component" value="Chromosome 8"/>
</dbReference>
<evidence type="ECO:0000313" key="11">
    <source>
        <dbReference type="Proteomes" id="UP000029120"/>
    </source>
</evidence>
<gene>
    <name evidence="10" type="ordered locus">AALP_Aa8g150900</name>
</gene>
<dbReference type="Pfam" id="PF01805">
    <property type="entry name" value="Surp"/>
    <property type="match status" value="1"/>
</dbReference>
<dbReference type="GO" id="GO:0000381">
    <property type="term" value="P:regulation of alternative mRNA splicing, via spliceosome"/>
    <property type="evidence" value="ECO:0007669"/>
    <property type="project" value="TreeGrafter"/>
</dbReference>
<dbReference type="PROSITE" id="PS50171">
    <property type="entry name" value="ZF_MATRIN"/>
    <property type="match status" value="1"/>
</dbReference>
<dbReference type="SUPFAM" id="SSF109905">
    <property type="entry name" value="Surp module (SWAP domain)"/>
    <property type="match status" value="1"/>
</dbReference>
<keyword evidence="3" id="KW-0479">Metal-binding</keyword>
<evidence type="ECO:0000259" key="9">
    <source>
        <dbReference type="PROSITE" id="PS50171"/>
    </source>
</evidence>
<keyword evidence="2" id="KW-0507">mRNA processing</keyword>
<dbReference type="PANTHER" id="PTHR15316:SF1">
    <property type="entry name" value="SPLICING FACTOR 3A SUBUNIT 1"/>
    <property type="match status" value="1"/>
</dbReference>
<keyword evidence="6" id="KW-0539">Nucleus</keyword>
<reference evidence="11" key="1">
    <citation type="journal article" date="2015" name="Nat. Plants">
        <title>Genome expansion of Arabis alpina linked with retrotransposition and reduced symmetric DNA methylation.</title>
        <authorList>
            <person name="Willing E.M."/>
            <person name="Rawat V."/>
            <person name="Mandakova T."/>
            <person name="Maumus F."/>
            <person name="James G.V."/>
            <person name="Nordstroem K.J."/>
            <person name="Becker C."/>
            <person name="Warthmann N."/>
            <person name="Chica C."/>
            <person name="Szarzynska B."/>
            <person name="Zytnicki M."/>
            <person name="Albani M.C."/>
            <person name="Kiefer C."/>
            <person name="Bergonzi S."/>
            <person name="Castaings L."/>
            <person name="Mateos J.L."/>
            <person name="Berns M.C."/>
            <person name="Bujdoso N."/>
            <person name="Piofczyk T."/>
            <person name="de Lorenzo L."/>
            <person name="Barrero-Sicilia C."/>
            <person name="Mateos I."/>
            <person name="Piednoel M."/>
            <person name="Hagmann J."/>
            <person name="Chen-Min-Tao R."/>
            <person name="Iglesias-Fernandez R."/>
            <person name="Schuster S.C."/>
            <person name="Alonso-Blanco C."/>
            <person name="Roudier F."/>
            <person name="Carbonero P."/>
            <person name="Paz-Ares J."/>
            <person name="Davis S.J."/>
            <person name="Pecinka A."/>
            <person name="Quesneville H."/>
            <person name="Colot V."/>
            <person name="Lysak M.A."/>
            <person name="Weigel D."/>
            <person name="Coupland G."/>
            <person name="Schneeberger K."/>
        </authorList>
    </citation>
    <scope>NUCLEOTIDE SEQUENCE [LARGE SCALE GENOMIC DNA]</scope>
    <source>
        <strain evidence="11">cv. Pajares</strain>
    </source>
</reference>
<accession>A0A087G768</accession>
<evidence type="ECO:0000313" key="10">
    <source>
        <dbReference type="EMBL" id="KFK25720.1"/>
    </source>
</evidence>
<evidence type="ECO:0000256" key="1">
    <source>
        <dbReference type="ARBA" id="ARBA00004123"/>
    </source>
</evidence>
<comment type="subcellular location">
    <subcellularLocation>
        <location evidence="1">Nucleus</location>
    </subcellularLocation>
</comment>
<feature type="domain" description="Ubiquitin-like" evidence="7">
    <location>
        <begin position="430"/>
        <end position="481"/>
    </location>
</feature>
<proteinExistence type="predicted"/>
<evidence type="ECO:0000256" key="5">
    <source>
        <dbReference type="ARBA" id="ARBA00022833"/>
    </source>
</evidence>
<dbReference type="GO" id="GO:0005686">
    <property type="term" value="C:U2 snRNP"/>
    <property type="evidence" value="ECO:0007669"/>
    <property type="project" value="TreeGrafter"/>
</dbReference>
<evidence type="ECO:0000256" key="3">
    <source>
        <dbReference type="ARBA" id="ARBA00022723"/>
    </source>
</evidence>
<keyword evidence="4" id="KW-0863">Zinc-finger</keyword>
<dbReference type="GO" id="GO:0003723">
    <property type="term" value="F:RNA binding"/>
    <property type="evidence" value="ECO:0007669"/>
    <property type="project" value="InterPro"/>
</dbReference>
<dbReference type="InterPro" id="IPR045146">
    <property type="entry name" value="SF3A1"/>
</dbReference>